<evidence type="ECO:0000313" key="1">
    <source>
        <dbReference type="EMBL" id="TGB35789.1"/>
    </source>
</evidence>
<protein>
    <submittedName>
        <fullName evidence="1">Uncharacterized protein</fullName>
    </submittedName>
</protein>
<accession>A0A5F1CCR8</accession>
<comment type="caution">
    <text evidence="1">The sequence shown here is derived from an EMBL/GenBank/DDBJ whole genome shotgun (WGS) entry which is preliminary data.</text>
</comment>
<dbReference type="EMBL" id="RWKA01000036">
    <property type="protein sequence ID" value="TGB35789.1"/>
    <property type="molecule type" value="Genomic_DNA"/>
</dbReference>
<gene>
    <name evidence="1" type="ORF">EJD98_31150</name>
</gene>
<sequence>MEYLLLVIARARIEVPPDVLRWSLDTATPLFRSWAQLLGRSDVTDEQAWTMLWRDGKLEKSAEKVPAGSKDYWTSNASSERLAEHVASYLARSNVPSGRVAEVRDRLDRTVVTRLDLLREVTQLGGSDSVCHELVAEPPVGSPRGYQLGWRELALVERYRSNARNEARERSETIASQVSAILEENDLLARVECARSQRAFGIDVLKACLFGHGSVAPPPEFADAASAEWLEEIAARALIYASDSFRLGPIMSGLRPIVRMHRDPADRCARKWGPRRIRDFGPAGMVPLTFSIPAEEGEYILRSLGSDVRRYETLAGLLEEQPSAPLGELCRATDRPHRLS</sequence>
<dbReference type="RefSeq" id="WP_135366751.1">
    <property type="nucleotide sequence ID" value="NZ_RWKA01000036.1"/>
</dbReference>
<proteinExistence type="predicted"/>
<evidence type="ECO:0000313" key="2">
    <source>
        <dbReference type="Proteomes" id="UP000297792"/>
    </source>
</evidence>
<reference evidence="1 2" key="1">
    <citation type="submission" date="2018-12" db="EMBL/GenBank/DDBJ databases">
        <title>Draft genome sequences of Mycolicibacterium peregrinum isolated from a pig with lymphadenitis and from soil on the same Japanese pig farm.</title>
        <authorList>
            <person name="Komatsu T."/>
            <person name="Ohya K."/>
            <person name="Sawai K."/>
            <person name="Odoi J.O."/>
            <person name="Otsu K."/>
            <person name="Ota A."/>
            <person name="Ito T."/>
            <person name="Kawai M."/>
            <person name="Maruyama F."/>
        </authorList>
    </citation>
    <scope>NUCLEOTIDE SEQUENCE [LARGE SCALE GENOMIC DNA]</scope>
    <source>
        <strain evidence="1 2">138</strain>
    </source>
</reference>
<keyword evidence="2" id="KW-1185">Reference proteome</keyword>
<dbReference type="AlphaFoldDB" id="A0A5F1CCR8"/>
<dbReference type="Proteomes" id="UP000297792">
    <property type="component" value="Unassembled WGS sequence"/>
</dbReference>
<organism evidence="1 2">
    <name type="scientific">Mycolicibacterium peregrinum</name>
    <name type="common">Mycobacterium peregrinum</name>
    <dbReference type="NCBI Taxonomy" id="43304"/>
    <lineage>
        <taxon>Bacteria</taxon>
        <taxon>Bacillati</taxon>
        <taxon>Actinomycetota</taxon>
        <taxon>Actinomycetes</taxon>
        <taxon>Mycobacteriales</taxon>
        <taxon>Mycobacteriaceae</taxon>
        <taxon>Mycolicibacterium</taxon>
    </lineage>
</organism>
<name>A0A5F1CCR8_MYCPR</name>